<dbReference type="AlphaFoldDB" id="A0A8T0GCD2"/>
<proteinExistence type="predicted"/>
<sequence length="121" mass="14063">MWPQKYSHKDLHFNLRVVLYQQQNQYHLSLDCSTSSQHTPSKLHFLPRMKIIMCHRYPLDHGNLHSGHRLLVPENQMSSVRAPCPAENSCQHLLQLHLNPDTVGITLRLRNAAHEGSRTRV</sequence>
<evidence type="ECO:0000313" key="1">
    <source>
        <dbReference type="EMBL" id="KAG0556167.1"/>
    </source>
</evidence>
<dbReference type="EMBL" id="CM026432">
    <property type="protein sequence ID" value="KAG0556167.1"/>
    <property type="molecule type" value="Genomic_DNA"/>
</dbReference>
<name>A0A8T0GCD2_CERPU</name>
<evidence type="ECO:0000313" key="2">
    <source>
        <dbReference type="Proteomes" id="UP000822688"/>
    </source>
</evidence>
<keyword evidence="2" id="KW-1185">Reference proteome</keyword>
<accession>A0A8T0GCD2</accession>
<organism evidence="1 2">
    <name type="scientific">Ceratodon purpureus</name>
    <name type="common">Fire moss</name>
    <name type="synonym">Dicranum purpureum</name>
    <dbReference type="NCBI Taxonomy" id="3225"/>
    <lineage>
        <taxon>Eukaryota</taxon>
        <taxon>Viridiplantae</taxon>
        <taxon>Streptophyta</taxon>
        <taxon>Embryophyta</taxon>
        <taxon>Bryophyta</taxon>
        <taxon>Bryophytina</taxon>
        <taxon>Bryopsida</taxon>
        <taxon>Dicranidae</taxon>
        <taxon>Pseudoditrichales</taxon>
        <taxon>Ditrichaceae</taxon>
        <taxon>Ceratodon</taxon>
    </lineage>
</organism>
<dbReference type="Proteomes" id="UP000822688">
    <property type="component" value="Chromosome 11"/>
</dbReference>
<comment type="caution">
    <text evidence="1">The sequence shown here is derived from an EMBL/GenBank/DDBJ whole genome shotgun (WGS) entry which is preliminary data.</text>
</comment>
<protein>
    <submittedName>
        <fullName evidence="1">Uncharacterized protein</fullName>
    </submittedName>
</protein>
<reference evidence="1 2" key="1">
    <citation type="submission" date="2020-06" db="EMBL/GenBank/DDBJ databases">
        <title>WGS assembly of Ceratodon purpureus strain R40.</title>
        <authorList>
            <person name="Carey S.B."/>
            <person name="Jenkins J."/>
            <person name="Shu S."/>
            <person name="Lovell J.T."/>
            <person name="Sreedasyam A."/>
            <person name="Maumus F."/>
            <person name="Tiley G.P."/>
            <person name="Fernandez-Pozo N."/>
            <person name="Barry K."/>
            <person name="Chen C."/>
            <person name="Wang M."/>
            <person name="Lipzen A."/>
            <person name="Daum C."/>
            <person name="Saski C.A."/>
            <person name="Payton A.C."/>
            <person name="Mcbreen J.C."/>
            <person name="Conrad R.E."/>
            <person name="Kollar L.M."/>
            <person name="Olsson S."/>
            <person name="Huttunen S."/>
            <person name="Landis J.B."/>
            <person name="Wickett N.J."/>
            <person name="Johnson M.G."/>
            <person name="Rensing S.A."/>
            <person name="Grimwood J."/>
            <person name="Schmutz J."/>
            <person name="Mcdaniel S.F."/>
        </authorList>
    </citation>
    <scope>NUCLEOTIDE SEQUENCE [LARGE SCALE GENOMIC DNA]</scope>
    <source>
        <strain evidence="1 2">R40</strain>
    </source>
</reference>
<gene>
    <name evidence="1" type="ORF">KC19_11G031600</name>
</gene>